<dbReference type="Gene3D" id="1.10.10.410">
    <property type="match status" value="1"/>
</dbReference>
<keyword evidence="2" id="KW-1185">Reference proteome</keyword>
<dbReference type="InterPro" id="IPR019004">
    <property type="entry name" value="YqeY/Aim41"/>
</dbReference>
<proteinExistence type="predicted"/>
<evidence type="ECO:0000313" key="1">
    <source>
        <dbReference type="EMBL" id="MCX2563979.1"/>
    </source>
</evidence>
<dbReference type="Proteomes" id="UP001301152">
    <property type="component" value="Unassembled WGS sequence"/>
</dbReference>
<dbReference type="PANTHER" id="PTHR28055:SF1">
    <property type="entry name" value="ALTERED INHERITANCE OF MITOCHONDRIA PROTEIN 41, MITOCHONDRIAL"/>
    <property type="match status" value="1"/>
</dbReference>
<comment type="caution">
    <text evidence="1">The sequence shown here is derived from an EMBL/GenBank/DDBJ whole genome shotgun (WGS) entry which is preliminary data.</text>
</comment>
<accession>A0ABT3QFB9</accession>
<name>A0ABT3QFB9_9PROT</name>
<dbReference type="SUPFAM" id="SSF89095">
    <property type="entry name" value="GatB/YqeY motif"/>
    <property type="match status" value="1"/>
</dbReference>
<organism evidence="1 2">
    <name type="scientific">Acetobacter thailandicus</name>
    <dbReference type="NCBI Taxonomy" id="1502842"/>
    <lineage>
        <taxon>Bacteria</taxon>
        <taxon>Pseudomonadati</taxon>
        <taxon>Pseudomonadota</taxon>
        <taxon>Alphaproteobacteria</taxon>
        <taxon>Acetobacterales</taxon>
        <taxon>Acetobacteraceae</taxon>
        <taxon>Acetobacter</taxon>
    </lineage>
</organism>
<dbReference type="InterPro" id="IPR042184">
    <property type="entry name" value="YqeY/Aim41_N"/>
</dbReference>
<dbReference type="PANTHER" id="PTHR28055">
    <property type="entry name" value="ALTERED INHERITANCE OF MITOCHONDRIA PROTEIN 41, MITOCHONDRIAL"/>
    <property type="match status" value="1"/>
</dbReference>
<dbReference type="EMBL" id="JAPIUZ010000003">
    <property type="protein sequence ID" value="MCX2563979.1"/>
    <property type="molecule type" value="Genomic_DNA"/>
</dbReference>
<dbReference type="Pfam" id="PF09424">
    <property type="entry name" value="YqeY"/>
    <property type="match status" value="1"/>
</dbReference>
<protein>
    <submittedName>
        <fullName evidence="1">GatB/YqeY domain-containing protein</fullName>
    </submittedName>
</protein>
<gene>
    <name evidence="1" type="ORF">OQ497_08415</name>
</gene>
<reference evidence="1 2" key="1">
    <citation type="submission" date="2022-11" db="EMBL/GenBank/DDBJ databases">
        <title>Genome sequencing of Acetobacter type strain.</title>
        <authorList>
            <person name="Heo J."/>
            <person name="Lee D."/>
            <person name="Han B.-H."/>
            <person name="Hong S.-B."/>
            <person name="Kwon S.-W."/>
        </authorList>
    </citation>
    <scope>NUCLEOTIDE SEQUENCE [LARGE SCALE GENOMIC DNA]</scope>
    <source>
        <strain evidence="1 2">KACC 21253</strain>
    </source>
</reference>
<sequence>MSLRESLMADLKGAMKAGESARVATIRMIMAKIKDVEIAARAKGGEGLDEDEAVSALRGMVKSRTESATMYRDAARPELAEKEEAEIAVIRTYLPAEMDEAALVAAVSEAVAATGAQSMKDMGKVMGALKAKFGSNLDMSRANAVVKAQLS</sequence>
<dbReference type="InterPro" id="IPR023168">
    <property type="entry name" value="GatB_Yqey_C_2"/>
</dbReference>
<dbReference type="Gene3D" id="1.10.1510.10">
    <property type="entry name" value="Uncharacterised protein YqeY/AIM41 PF09424, N-terminal domain"/>
    <property type="match status" value="1"/>
</dbReference>
<dbReference type="RefSeq" id="WP_086554350.1">
    <property type="nucleotide sequence ID" value="NZ_JAERKY010000001.1"/>
</dbReference>
<evidence type="ECO:0000313" key="2">
    <source>
        <dbReference type="Proteomes" id="UP001301152"/>
    </source>
</evidence>
<dbReference type="InterPro" id="IPR003789">
    <property type="entry name" value="Asn/Gln_tRNA_amidoTrase-B-like"/>
</dbReference>